<comment type="subcellular location">
    <subcellularLocation>
        <location evidence="1">Cell inner membrane</location>
        <topology evidence="1">Peripheral membrane protein</topology>
    </subcellularLocation>
</comment>
<dbReference type="KEGG" id="rhl:LPU83_pLPU83d_0519"/>
<dbReference type="HOGENOM" id="CLU_000604_1_1_5"/>
<organism evidence="11 12">
    <name type="scientific">Rhizobium favelukesii</name>
    <dbReference type="NCBI Taxonomy" id="348824"/>
    <lineage>
        <taxon>Bacteria</taxon>
        <taxon>Pseudomonadati</taxon>
        <taxon>Pseudomonadota</taxon>
        <taxon>Alphaproteobacteria</taxon>
        <taxon>Hyphomicrobiales</taxon>
        <taxon>Rhizobiaceae</taxon>
        <taxon>Rhizobium/Agrobacterium group</taxon>
        <taxon>Rhizobium</taxon>
    </lineage>
</organism>
<dbReference type="InterPro" id="IPR012340">
    <property type="entry name" value="NA-bd_OB-fold"/>
</dbReference>
<evidence type="ECO:0000259" key="10">
    <source>
        <dbReference type="PROSITE" id="PS50893"/>
    </source>
</evidence>
<dbReference type="SMART" id="SM00382">
    <property type="entry name" value="AAA"/>
    <property type="match status" value="1"/>
</dbReference>
<dbReference type="Proteomes" id="UP000019443">
    <property type="component" value="Plasmid pLPU83d"/>
</dbReference>
<sequence>MAEVSLTHIEKRYGAHTIIPSLDLTIPDGEFTVLVGPSGCGKSTTLQMIAGLESISAGRLMIGGVDVTHLPPKDRNISMVFQSYALFPHMNVRDNISFGLKTRRVPTAEADQLVAVVSKRLKLESYLDRFPRELSGGQRQRVALGRALVRRPGVFLMDEPLSNLDAKLRVEARSFLSKMHQELGITTVYVTHDQSEAMTMGSRIVVMNGGTIQQAAAPMEVYRRPANRFVAGFIGSPSMNFVDLDVASPAELVDAKNDIRISVPQHRQVELAKSGLRSVTLGLRPEHIRLLAAGDTRTGATSFKIEVCQFLGSETLLDITHGACRVIARVGPEETARQGEERIFAFDMAHAHFFDPDSGNNVALDR</sequence>
<name>W6RNW5_9HYPH</name>
<dbReference type="GO" id="GO:0140359">
    <property type="term" value="F:ABC-type transporter activity"/>
    <property type="evidence" value="ECO:0007669"/>
    <property type="project" value="InterPro"/>
</dbReference>
<dbReference type="EC" id="3.6.3.-" evidence="11"/>
<dbReference type="FunFam" id="3.40.50.300:FF:000042">
    <property type="entry name" value="Maltose/maltodextrin ABC transporter, ATP-binding protein"/>
    <property type="match status" value="1"/>
</dbReference>
<dbReference type="GO" id="GO:0005524">
    <property type="term" value="F:ATP binding"/>
    <property type="evidence" value="ECO:0007669"/>
    <property type="project" value="UniProtKB-KW"/>
</dbReference>
<comment type="similarity">
    <text evidence="2">Belongs to the ABC transporter superfamily.</text>
</comment>
<dbReference type="InterPro" id="IPR015855">
    <property type="entry name" value="ABC_transpr_MalK-like"/>
</dbReference>
<dbReference type="PROSITE" id="PS50893">
    <property type="entry name" value="ABC_TRANSPORTER_2"/>
    <property type="match status" value="1"/>
</dbReference>
<dbReference type="Gene3D" id="3.40.50.300">
    <property type="entry name" value="P-loop containing nucleotide triphosphate hydrolases"/>
    <property type="match status" value="1"/>
</dbReference>
<evidence type="ECO:0000256" key="6">
    <source>
        <dbReference type="ARBA" id="ARBA00022741"/>
    </source>
</evidence>
<dbReference type="EMBL" id="HG916855">
    <property type="protein sequence ID" value="CDM61890.1"/>
    <property type="molecule type" value="Genomic_DNA"/>
</dbReference>
<dbReference type="InterPro" id="IPR003593">
    <property type="entry name" value="AAA+_ATPase"/>
</dbReference>
<keyword evidence="12" id="KW-1185">Reference proteome</keyword>
<geneLocation type="plasmid" evidence="11 12">
    <name>pLPU83d</name>
</geneLocation>
<evidence type="ECO:0000256" key="9">
    <source>
        <dbReference type="ARBA" id="ARBA00023136"/>
    </source>
</evidence>
<dbReference type="GO" id="GO:0055052">
    <property type="term" value="C:ATP-binding cassette (ABC) transporter complex, substrate-binding subunit-containing"/>
    <property type="evidence" value="ECO:0007669"/>
    <property type="project" value="TreeGrafter"/>
</dbReference>
<evidence type="ECO:0000256" key="2">
    <source>
        <dbReference type="ARBA" id="ARBA00005417"/>
    </source>
</evidence>
<dbReference type="InterPro" id="IPR017871">
    <property type="entry name" value="ABC_transporter-like_CS"/>
</dbReference>
<dbReference type="GO" id="GO:0016887">
    <property type="term" value="F:ATP hydrolysis activity"/>
    <property type="evidence" value="ECO:0007669"/>
    <property type="project" value="InterPro"/>
</dbReference>
<evidence type="ECO:0000313" key="12">
    <source>
        <dbReference type="Proteomes" id="UP000019443"/>
    </source>
</evidence>
<dbReference type="InterPro" id="IPR027417">
    <property type="entry name" value="P-loop_NTPase"/>
</dbReference>
<reference evidence="11" key="1">
    <citation type="submission" date="2013-11" db="EMBL/GenBank/DDBJ databases">
        <title>Draft genome sequence of the broad-host-range Rhizobium sp. LPU83 strain, a member of the low-genetic diversity Oregon-like Rhizobium sp. group.</title>
        <authorList>
            <person name="Wibberg D."/>
            <person name="Puehler A."/>
            <person name="Schlueter A."/>
        </authorList>
    </citation>
    <scope>NUCLEOTIDE SEQUENCE [LARGE SCALE GENOMIC DNA]</scope>
    <source>
        <strain evidence="11">LPU83</strain>
        <plasmid evidence="11">pLPU83d</plasmid>
    </source>
</reference>
<protein>
    <submittedName>
        <fullName evidence="11">ABC transporter ATP-binding protein YurJ</fullName>
        <ecNumber evidence="11">3.6.3.-</ecNumber>
    </submittedName>
</protein>
<evidence type="ECO:0000256" key="1">
    <source>
        <dbReference type="ARBA" id="ARBA00004417"/>
    </source>
</evidence>
<feature type="domain" description="ABC transporter" evidence="10">
    <location>
        <begin position="4"/>
        <end position="234"/>
    </location>
</feature>
<keyword evidence="7 11" id="KW-0067">ATP-binding</keyword>
<keyword evidence="5" id="KW-0997">Cell inner membrane</keyword>
<keyword evidence="4" id="KW-1003">Cell membrane</keyword>
<dbReference type="Pfam" id="PF00005">
    <property type="entry name" value="ABC_tran"/>
    <property type="match status" value="1"/>
</dbReference>
<dbReference type="PANTHER" id="PTHR43875">
    <property type="entry name" value="MALTODEXTRIN IMPORT ATP-BINDING PROTEIN MSMX"/>
    <property type="match status" value="1"/>
</dbReference>
<dbReference type="Pfam" id="PF17912">
    <property type="entry name" value="OB_MalK"/>
    <property type="match status" value="1"/>
</dbReference>
<evidence type="ECO:0000256" key="3">
    <source>
        <dbReference type="ARBA" id="ARBA00022448"/>
    </source>
</evidence>
<keyword evidence="8" id="KW-1278">Translocase</keyword>
<dbReference type="GO" id="GO:0008643">
    <property type="term" value="P:carbohydrate transport"/>
    <property type="evidence" value="ECO:0007669"/>
    <property type="project" value="InterPro"/>
</dbReference>
<evidence type="ECO:0000256" key="8">
    <source>
        <dbReference type="ARBA" id="ARBA00022967"/>
    </source>
</evidence>
<evidence type="ECO:0000256" key="5">
    <source>
        <dbReference type="ARBA" id="ARBA00022519"/>
    </source>
</evidence>
<dbReference type="InterPro" id="IPR047641">
    <property type="entry name" value="ABC_transpr_MalK/UgpC-like"/>
</dbReference>
<accession>W6RNW5</accession>
<proteinExistence type="inferred from homology"/>
<dbReference type="Gene3D" id="2.40.50.100">
    <property type="match status" value="1"/>
</dbReference>
<evidence type="ECO:0000256" key="4">
    <source>
        <dbReference type="ARBA" id="ARBA00022475"/>
    </source>
</evidence>
<keyword evidence="9" id="KW-0472">Membrane</keyword>
<evidence type="ECO:0000313" key="11">
    <source>
        <dbReference type="EMBL" id="CDM61890.1"/>
    </source>
</evidence>
<keyword evidence="6" id="KW-0547">Nucleotide-binding</keyword>
<dbReference type="CDD" id="cd03301">
    <property type="entry name" value="ABC_MalK_N"/>
    <property type="match status" value="1"/>
</dbReference>
<dbReference type="InterPro" id="IPR040582">
    <property type="entry name" value="OB_MalK-like"/>
</dbReference>
<gene>
    <name evidence="11" type="primary">yurJ</name>
    <name evidence="11" type="ORF">LPU83_pLPU83d_0519</name>
</gene>
<dbReference type="InterPro" id="IPR008995">
    <property type="entry name" value="Mo/tungstate-bd_C_term_dom"/>
</dbReference>
<dbReference type="PANTHER" id="PTHR43875:SF15">
    <property type="entry name" value="TREHALOSE IMPORT ATP-BINDING PROTEIN SUGC"/>
    <property type="match status" value="1"/>
</dbReference>
<keyword evidence="11" id="KW-0614">Plasmid</keyword>
<dbReference type="PATRIC" id="fig|348824.6.peg.6155"/>
<dbReference type="Gene3D" id="2.40.50.140">
    <property type="entry name" value="Nucleic acid-binding proteins"/>
    <property type="match status" value="1"/>
</dbReference>
<dbReference type="SUPFAM" id="SSF52540">
    <property type="entry name" value="P-loop containing nucleoside triphosphate hydrolases"/>
    <property type="match status" value="1"/>
</dbReference>
<dbReference type="AlphaFoldDB" id="W6RNW5"/>
<evidence type="ECO:0000256" key="7">
    <source>
        <dbReference type="ARBA" id="ARBA00022840"/>
    </source>
</evidence>
<dbReference type="PROSITE" id="PS00211">
    <property type="entry name" value="ABC_TRANSPORTER_1"/>
    <property type="match status" value="1"/>
</dbReference>
<keyword evidence="11" id="KW-0378">Hydrolase</keyword>
<keyword evidence="3" id="KW-0813">Transport</keyword>
<dbReference type="InterPro" id="IPR003439">
    <property type="entry name" value="ABC_transporter-like_ATP-bd"/>
</dbReference>
<dbReference type="SUPFAM" id="SSF50331">
    <property type="entry name" value="MOP-like"/>
    <property type="match status" value="1"/>
</dbReference>
<dbReference type="RefSeq" id="WP_024316004.1">
    <property type="nucleotide sequence ID" value="NZ_ATTO01000028.1"/>
</dbReference>